<dbReference type="GO" id="GO:0008233">
    <property type="term" value="F:peptidase activity"/>
    <property type="evidence" value="ECO:0007669"/>
    <property type="project" value="InterPro"/>
</dbReference>
<dbReference type="PROSITE" id="PS51272">
    <property type="entry name" value="SLH"/>
    <property type="match status" value="2"/>
</dbReference>
<keyword evidence="2" id="KW-0732">Signal</keyword>
<feature type="signal peptide" evidence="2">
    <location>
        <begin position="1"/>
        <end position="25"/>
    </location>
</feature>
<dbReference type="InterPro" id="IPR039561">
    <property type="entry name" value="Peptidase_M15C"/>
</dbReference>
<organism evidence="4">
    <name type="scientific">uncultured Eubacteriales bacterium</name>
    <dbReference type="NCBI Taxonomy" id="172733"/>
    <lineage>
        <taxon>Bacteria</taxon>
        <taxon>Bacillati</taxon>
        <taxon>Bacillota</taxon>
        <taxon>Clostridia</taxon>
        <taxon>Eubacteriales</taxon>
        <taxon>environmental samples</taxon>
    </lineage>
</organism>
<dbReference type="Gene3D" id="3.30.1380.10">
    <property type="match status" value="1"/>
</dbReference>
<proteinExistence type="predicted"/>
<reference evidence="4" key="1">
    <citation type="submission" date="2016-04" db="EMBL/GenBank/DDBJ databases">
        <authorList>
            <person name="Evans L.H."/>
            <person name="Alamgir A."/>
            <person name="Owens N."/>
            <person name="Weber N.D."/>
            <person name="Virtaneva K."/>
            <person name="Barbian K."/>
            <person name="Babar A."/>
            <person name="Rosenke K."/>
        </authorList>
    </citation>
    <scope>NUCLEOTIDE SEQUENCE</scope>
    <source>
        <strain evidence="4">86</strain>
    </source>
</reference>
<protein>
    <recommendedName>
        <fullName evidence="3">SLH domain-containing protein</fullName>
    </recommendedName>
</protein>
<accession>A0A212KEQ7</accession>
<dbReference type="AlphaFoldDB" id="A0A212KEQ7"/>
<dbReference type="PANTHER" id="PTHR43308">
    <property type="entry name" value="OUTER MEMBRANE PROTEIN ALPHA-RELATED"/>
    <property type="match status" value="1"/>
</dbReference>
<dbReference type="PANTHER" id="PTHR43308:SF1">
    <property type="entry name" value="OUTER MEMBRANE PROTEIN ALPHA"/>
    <property type="match status" value="1"/>
</dbReference>
<dbReference type="InterPro" id="IPR001119">
    <property type="entry name" value="SLH_dom"/>
</dbReference>
<dbReference type="SUPFAM" id="SSF55166">
    <property type="entry name" value="Hedgehog/DD-peptidase"/>
    <property type="match status" value="1"/>
</dbReference>
<dbReference type="InterPro" id="IPR009045">
    <property type="entry name" value="Zn_M74/Hedgehog-like"/>
</dbReference>
<dbReference type="InterPro" id="IPR051465">
    <property type="entry name" value="Cell_Envelope_Struct_Comp"/>
</dbReference>
<sequence length="401" mass="43423">MRKFLAPLLLLALLAALTLPAGAYADLPEGHWAYADVTRAAALGVLKGYEDGTMHPEAFLSWGQCLVMLGRAFYGNALAARPKDESLHWATGAYTAALSAGVLEEDDFLPIAPTALDAPLTRQDMAVLLDRIFLFAGAEPVEVEFLPLLSDFADLPRAYQASVLQCSARGLIKGYEDGRFGGGDTLTRAAGAALIIRALALTEDLPYKPSIEPPVAEAPITIEPGPLTALGSNPEKLIRLYGTADMSRYPSREEAEAHMADVTVPVWRLDRTSGVKAPSQLTFTVNAAIAEDMSAIFTEIFNDPEQFPIYSIGGYDWRGNSAKGEHNCGTAVDINYIENYQISFDGRIGAGECWLPEENPWSIPPEGSVVRIFNAHGYTWGGNGWPDTSGKDYMHFSYLGV</sequence>
<evidence type="ECO:0000256" key="1">
    <source>
        <dbReference type="ARBA" id="ARBA00022737"/>
    </source>
</evidence>
<gene>
    <name evidence="4" type="ORF">KL86CLO1_12867</name>
</gene>
<name>A0A212KEQ7_9FIRM</name>
<feature type="domain" description="SLH" evidence="3">
    <location>
        <begin position="146"/>
        <end position="209"/>
    </location>
</feature>
<feature type="domain" description="SLH" evidence="3">
    <location>
        <begin position="20"/>
        <end position="83"/>
    </location>
</feature>
<dbReference type="EMBL" id="FLUN01000001">
    <property type="protein sequence ID" value="SBW10196.1"/>
    <property type="molecule type" value="Genomic_DNA"/>
</dbReference>
<keyword evidence="1" id="KW-0677">Repeat</keyword>
<dbReference type="Pfam" id="PF13539">
    <property type="entry name" value="Peptidase_M15_4"/>
    <property type="match status" value="1"/>
</dbReference>
<dbReference type="Pfam" id="PF00395">
    <property type="entry name" value="SLH"/>
    <property type="match status" value="2"/>
</dbReference>
<feature type="chain" id="PRO_5012216902" description="SLH domain-containing protein" evidence="2">
    <location>
        <begin position="26"/>
        <end position="401"/>
    </location>
</feature>
<evidence type="ECO:0000259" key="3">
    <source>
        <dbReference type="PROSITE" id="PS51272"/>
    </source>
</evidence>
<evidence type="ECO:0000313" key="4">
    <source>
        <dbReference type="EMBL" id="SBW10196.1"/>
    </source>
</evidence>
<evidence type="ECO:0000256" key="2">
    <source>
        <dbReference type="SAM" id="SignalP"/>
    </source>
</evidence>